<comment type="caution">
    <text evidence="2">The sequence shown here is derived from an EMBL/GenBank/DDBJ whole genome shotgun (WGS) entry which is preliminary data.</text>
</comment>
<accession>A0A7W6WCB2</accession>
<keyword evidence="1" id="KW-1133">Transmembrane helix</keyword>
<dbReference type="Proteomes" id="UP000533641">
    <property type="component" value="Unassembled WGS sequence"/>
</dbReference>
<evidence type="ECO:0000256" key="1">
    <source>
        <dbReference type="SAM" id="Phobius"/>
    </source>
</evidence>
<dbReference type="AlphaFoldDB" id="A0A7W6WCB2"/>
<feature type="transmembrane region" description="Helical" evidence="1">
    <location>
        <begin position="20"/>
        <end position="47"/>
    </location>
</feature>
<proteinExistence type="predicted"/>
<keyword evidence="1" id="KW-0472">Membrane</keyword>
<dbReference type="EMBL" id="JACIGM010000001">
    <property type="protein sequence ID" value="MBB4272600.1"/>
    <property type="molecule type" value="Genomic_DNA"/>
</dbReference>
<evidence type="ECO:0000313" key="2">
    <source>
        <dbReference type="EMBL" id="MBB4272600.1"/>
    </source>
</evidence>
<sequence>MEAPAGGLARRAAPSDKREFRGLLAILIAGGIVFPLVGLSLVTMLGLDWGYSKLLRLRTA</sequence>
<keyword evidence="1" id="KW-0812">Transmembrane</keyword>
<organism evidence="2 3">
    <name type="scientific">Rhizobium mongolense</name>
    <dbReference type="NCBI Taxonomy" id="57676"/>
    <lineage>
        <taxon>Bacteria</taxon>
        <taxon>Pseudomonadati</taxon>
        <taxon>Pseudomonadota</taxon>
        <taxon>Alphaproteobacteria</taxon>
        <taxon>Hyphomicrobiales</taxon>
        <taxon>Rhizobiaceae</taxon>
        <taxon>Rhizobium/Agrobacterium group</taxon>
        <taxon>Rhizobium</taxon>
    </lineage>
</organism>
<gene>
    <name evidence="2" type="ORF">GGE12_000342</name>
</gene>
<protein>
    <submittedName>
        <fullName evidence="2">Putative iron-regulated membrane protein</fullName>
    </submittedName>
</protein>
<evidence type="ECO:0000313" key="3">
    <source>
        <dbReference type="Proteomes" id="UP000533641"/>
    </source>
</evidence>
<reference evidence="2 3" key="1">
    <citation type="submission" date="2020-08" db="EMBL/GenBank/DDBJ databases">
        <title>Genomic Encyclopedia of Type Strains, Phase IV (KMG-V): Genome sequencing to study the core and pangenomes of soil and plant-associated prokaryotes.</title>
        <authorList>
            <person name="Whitman W."/>
        </authorList>
    </citation>
    <scope>NUCLEOTIDE SEQUENCE [LARGE SCALE GENOMIC DNA]</scope>
    <source>
        <strain evidence="2 3">SEMIA 402</strain>
    </source>
</reference>
<name>A0A7W6WCB2_9HYPH</name>